<evidence type="ECO:0000256" key="7">
    <source>
        <dbReference type="ARBA" id="ARBA00022801"/>
    </source>
</evidence>
<dbReference type="Gene3D" id="3.40.710.10">
    <property type="entry name" value="DD-peptidase/beta-lactamase superfamily"/>
    <property type="match status" value="1"/>
</dbReference>
<dbReference type="Pfam" id="PF00905">
    <property type="entry name" value="Transpeptidase"/>
    <property type="match status" value="1"/>
</dbReference>
<name>A0ABP3QVE0_9BACI</name>
<dbReference type="NCBIfam" id="TIGR02074">
    <property type="entry name" value="PBP_1a_fam"/>
    <property type="match status" value="1"/>
</dbReference>
<evidence type="ECO:0000256" key="8">
    <source>
        <dbReference type="ARBA" id="ARBA00022960"/>
    </source>
</evidence>
<keyword evidence="8" id="KW-0133">Cell shape</keyword>
<keyword evidence="10" id="KW-1133">Transmembrane helix</keyword>
<protein>
    <submittedName>
        <fullName evidence="18">Transglycosylase domain-containing protein</fullName>
    </submittedName>
</protein>
<dbReference type="InterPro" id="IPR001264">
    <property type="entry name" value="Glyco_trans_51"/>
</dbReference>
<feature type="domain" description="Penicillin-binding protein transpeptidase" evidence="16">
    <location>
        <begin position="317"/>
        <end position="589"/>
    </location>
</feature>
<evidence type="ECO:0000256" key="4">
    <source>
        <dbReference type="ARBA" id="ARBA00022676"/>
    </source>
</evidence>
<dbReference type="Gene3D" id="1.10.3810.10">
    <property type="entry name" value="Biosynthetic peptidoglycan transglycosylase-like"/>
    <property type="match status" value="1"/>
</dbReference>
<evidence type="ECO:0000313" key="18">
    <source>
        <dbReference type="EMBL" id="GAA0596364.1"/>
    </source>
</evidence>
<keyword evidence="7" id="KW-0378">Hydrolase</keyword>
<evidence type="ECO:0000256" key="2">
    <source>
        <dbReference type="ARBA" id="ARBA00022645"/>
    </source>
</evidence>
<keyword evidence="2" id="KW-0121">Carboxypeptidase</keyword>
<dbReference type="InterPro" id="IPR036950">
    <property type="entry name" value="PBP_transglycosylase"/>
</dbReference>
<dbReference type="InterPro" id="IPR050396">
    <property type="entry name" value="Glycosyltr_51/Transpeptidase"/>
</dbReference>
<keyword evidence="13" id="KW-0961">Cell wall biogenesis/degradation</keyword>
<evidence type="ECO:0000313" key="19">
    <source>
        <dbReference type="Proteomes" id="UP001500866"/>
    </source>
</evidence>
<evidence type="ECO:0000259" key="16">
    <source>
        <dbReference type="Pfam" id="PF00905"/>
    </source>
</evidence>
<dbReference type="Pfam" id="PF00912">
    <property type="entry name" value="Transgly"/>
    <property type="match status" value="1"/>
</dbReference>
<evidence type="ECO:0000256" key="15">
    <source>
        <dbReference type="ARBA" id="ARBA00049902"/>
    </source>
</evidence>
<dbReference type="RefSeq" id="WP_343810957.1">
    <property type="nucleotide sequence ID" value="NZ_BAAADS010000006.1"/>
</dbReference>
<keyword evidence="1" id="KW-1003">Cell membrane</keyword>
<keyword evidence="9" id="KW-0573">Peptidoglycan synthesis</keyword>
<evidence type="ECO:0000256" key="5">
    <source>
        <dbReference type="ARBA" id="ARBA00022679"/>
    </source>
</evidence>
<keyword evidence="12" id="KW-0511">Multifunctional enzyme</keyword>
<evidence type="ECO:0000256" key="3">
    <source>
        <dbReference type="ARBA" id="ARBA00022670"/>
    </source>
</evidence>
<dbReference type="EMBL" id="BAAADS010000006">
    <property type="protein sequence ID" value="GAA0596364.1"/>
    <property type="molecule type" value="Genomic_DNA"/>
</dbReference>
<dbReference type="InterPro" id="IPR023346">
    <property type="entry name" value="Lysozyme-like_dom_sf"/>
</dbReference>
<evidence type="ECO:0000256" key="11">
    <source>
        <dbReference type="ARBA" id="ARBA00023136"/>
    </source>
</evidence>
<keyword evidence="3" id="KW-0645">Protease</keyword>
<keyword evidence="19" id="KW-1185">Reference proteome</keyword>
<keyword evidence="4" id="KW-0328">Glycosyltransferase</keyword>
<keyword evidence="6" id="KW-0812">Transmembrane</keyword>
<comment type="caution">
    <text evidence="18">The sequence shown here is derived from an EMBL/GenBank/DDBJ whole genome shotgun (WGS) entry which is preliminary data.</text>
</comment>
<evidence type="ECO:0000256" key="10">
    <source>
        <dbReference type="ARBA" id="ARBA00022989"/>
    </source>
</evidence>
<evidence type="ECO:0000256" key="9">
    <source>
        <dbReference type="ARBA" id="ARBA00022984"/>
    </source>
</evidence>
<dbReference type="SUPFAM" id="SSF56601">
    <property type="entry name" value="beta-lactamase/transpeptidase-like"/>
    <property type="match status" value="1"/>
</dbReference>
<accession>A0ABP3QVE0</accession>
<dbReference type="SUPFAM" id="SSF53955">
    <property type="entry name" value="Lysozyme-like"/>
    <property type="match status" value="1"/>
</dbReference>
<evidence type="ECO:0000259" key="17">
    <source>
        <dbReference type="Pfam" id="PF00912"/>
    </source>
</evidence>
<proteinExistence type="predicted"/>
<evidence type="ECO:0000256" key="1">
    <source>
        <dbReference type="ARBA" id="ARBA00022475"/>
    </source>
</evidence>
<organism evidence="18 19">
    <name type="scientific">Virgibacillus siamensis</name>
    <dbReference type="NCBI Taxonomy" id="480071"/>
    <lineage>
        <taxon>Bacteria</taxon>
        <taxon>Bacillati</taxon>
        <taxon>Bacillota</taxon>
        <taxon>Bacilli</taxon>
        <taxon>Bacillales</taxon>
        <taxon>Bacillaceae</taxon>
        <taxon>Virgibacillus</taxon>
    </lineage>
</organism>
<evidence type="ECO:0000256" key="13">
    <source>
        <dbReference type="ARBA" id="ARBA00023316"/>
    </source>
</evidence>
<dbReference type="PANTHER" id="PTHR32282:SF32">
    <property type="entry name" value="PENICILLIN-BINDING PROTEIN 2A"/>
    <property type="match status" value="1"/>
</dbReference>
<comment type="catalytic activity">
    <reaction evidence="15">
        <text>[GlcNAc-(1-&gt;4)-Mur2Ac(oyl-L-Ala-gamma-D-Glu-L-Lys-D-Ala-D-Ala)](n)-di-trans,octa-cis-undecaprenyl diphosphate + beta-D-GlcNAc-(1-&gt;4)-Mur2Ac(oyl-L-Ala-gamma-D-Glu-L-Lys-D-Ala-D-Ala)-di-trans,octa-cis-undecaprenyl diphosphate = [GlcNAc-(1-&gt;4)-Mur2Ac(oyl-L-Ala-gamma-D-Glu-L-Lys-D-Ala-D-Ala)](n+1)-di-trans,octa-cis-undecaprenyl diphosphate + di-trans,octa-cis-undecaprenyl diphosphate + H(+)</text>
        <dbReference type="Rhea" id="RHEA:23708"/>
        <dbReference type="Rhea" id="RHEA-COMP:9602"/>
        <dbReference type="Rhea" id="RHEA-COMP:9603"/>
        <dbReference type="ChEBI" id="CHEBI:15378"/>
        <dbReference type="ChEBI" id="CHEBI:58405"/>
        <dbReference type="ChEBI" id="CHEBI:60033"/>
        <dbReference type="ChEBI" id="CHEBI:78435"/>
        <dbReference type="EC" id="2.4.99.28"/>
    </reaction>
</comment>
<dbReference type="PANTHER" id="PTHR32282">
    <property type="entry name" value="BINDING PROTEIN TRANSPEPTIDASE, PUTATIVE-RELATED"/>
    <property type="match status" value="1"/>
</dbReference>
<gene>
    <name evidence="18" type="ORF">GCM10009001_10570</name>
</gene>
<comment type="catalytic activity">
    <reaction evidence="14">
        <text>Preferential cleavage: (Ac)2-L-Lys-D-Ala-|-D-Ala. Also transpeptidation of peptidyl-alanyl moieties that are N-acyl substituents of D-alanine.</text>
        <dbReference type="EC" id="3.4.16.4"/>
    </reaction>
</comment>
<keyword evidence="11" id="KW-0472">Membrane</keyword>
<dbReference type="Proteomes" id="UP001500866">
    <property type="component" value="Unassembled WGS sequence"/>
</dbReference>
<sequence length="709" mass="79482">MKRIKWLVLSFAIVAVLVLTGYAAVLFGGTLVVDKDELTLDATTTIETADGKVIGRLFEENRIPVSIDKIPEHVQEAFVTIEDRRFYEHEGVDFRSVIRAVAEDIAAMSKVEGASTITMQLAKNLFLHNDKTWMRKTKEVMAAIQLERELSKERILELYLNEIYFGQGVYGVEAASRFYFSKSVNDLTIAEGALLAGMAKGPNGYSPIDHPDKALSRRNLVLQVMDDTGKISTEQRKKAQDKSLGLNLREDKPNPWADGYIDLVLQEAQTEHDLSIDDLKQGGYRIIVNMDKKAQKIAYENFKEDRFFPGNTKGVQGAFVMMEKDSGKITAAIGGRDYQLGDLNHVTVKRQPGSVMKPIAVYGPAMMKETYRPYSIIPDQKIEINDYTATNYDDQYARAVTIYDALVQSKNAPAVWLLDQIGISYAKEYLQQMDIHIEDKGLAIALGGLSDGLTPLQMAESYRTFASRGKAIESTAINRIYNREQKMIFTANPDETQVFSPQVAWNMTEMLTQVVEDGTGSAGEYAKALAGKTGSTEHPFVKGEYKDAWFVGYTPEYVSALWMGYGTSDKNHYLTAGSEYPTRLTKAIFSELDKTKNLAASFTKPDQVEGLPEPIELPDNINLKSKLAFGGFSFFQGKLNWTGSQDERIVYRIYREEKGIDERVGEVKGKSEYIIDSVNLFRPSAYYVVPYNPLTKMEGKKSNTVEISL</sequence>
<evidence type="ECO:0000256" key="6">
    <source>
        <dbReference type="ARBA" id="ARBA00022692"/>
    </source>
</evidence>
<keyword evidence="5" id="KW-0808">Transferase</keyword>
<reference evidence="19" key="1">
    <citation type="journal article" date="2019" name="Int. J. Syst. Evol. Microbiol.">
        <title>The Global Catalogue of Microorganisms (GCM) 10K type strain sequencing project: providing services to taxonomists for standard genome sequencing and annotation.</title>
        <authorList>
            <consortium name="The Broad Institute Genomics Platform"/>
            <consortium name="The Broad Institute Genome Sequencing Center for Infectious Disease"/>
            <person name="Wu L."/>
            <person name="Ma J."/>
        </authorList>
    </citation>
    <scope>NUCLEOTIDE SEQUENCE [LARGE SCALE GENOMIC DNA]</scope>
    <source>
        <strain evidence="19">JCM 15395</strain>
    </source>
</reference>
<feature type="domain" description="Glycosyl transferase family 51" evidence="17">
    <location>
        <begin position="51"/>
        <end position="225"/>
    </location>
</feature>
<dbReference type="InterPro" id="IPR001460">
    <property type="entry name" value="PCN-bd_Tpept"/>
</dbReference>
<dbReference type="InterPro" id="IPR012338">
    <property type="entry name" value="Beta-lactam/transpept-like"/>
</dbReference>
<evidence type="ECO:0000256" key="14">
    <source>
        <dbReference type="ARBA" id="ARBA00034000"/>
    </source>
</evidence>
<evidence type="ECO:0000256" key="12">
    <source>
        <dbReference type="ARBA" id="ARBA00023268"/>
    </source>
</evidence>